<comment type="caution">
    <text evidence="1">The sequence shown here is derived from an EMBL/GenBank/DDBJ whole genome shotgun (WGS) entry which is preliminary data.</text>
</comment>
<dbReference type="AlphaFoldDB" id="A0A5J4UQQ6"/>
<reference evidence="1 2" key="1">
    <citation type="submission" date="2019-03" db="EMBL/GenBank/DDBJ databases">
        <title>Single cell metagenomics reveals metabolic interactions within the superorganism composed of flagellate Streblomastix strix and complex community of Bacteroidetes bacteria on its surface.</title>
        <authorList>
            <person name="Treitli S.C."/>
            <person name="Kolisko M."/>
            <person name="Husnik F."/>
            <person name="Keeling P."/>
            <person name="Hampl V."/>
        </authorList>
    </citation>
    <scope>NUCLEOTIDE SEQUENCE [LARGE SCALE GENOMIC DNA]</scope>
    <source>
        <strain evidence="1">ST1C</strain>
    </source>
</reference>
<organism evidence="1 2">
    <name type="scientific">Streblomastix strix</name>
    <dbReference type="NCBI Taxonomy" id="222440"/>
    <lineage>
        <taxon>Eukaryota</taxon>
        <taxon>Metamonada</taxon>
        <taxon>Preaxostyla</taxon>
        <taxon>Oxymonadida</taxon>
        <taxon>Streblomastigidae</taxon>
        <taxon>Streblomastix</taxon>
    </lineage>
</organism>
<proteinExistence type="predicted"/>
<name>A0A5J4UQQ6_9EUKA</name>
<dbReference type="Proteomes" id="UP000324800">
    <property type="component" value="Unassembled WGS sequence"/>
</dbReference>
<dbReference type="EMBL" id="SNRW01013327">
    <property type="protein sequence ID" value="KAA6372749.1"/>
    <property type="molecule type" value="Genomic_DNA"/>
</dbReference>
<sequence>MIIDAFESSSVLYLNHPRTRPDNKGHVYIPDIIAISSMPEKHATIIELKRAHSKQSAEGRMSNVAQTQMISQNYIAAVDEKIKEITLSSVVFSPSDVIIVSQQAEQIEGQLVLKGDKVTGTAYHGLDLNTGNIQKIQNTSPCPSHAKQTFAIQSPHMKNKKIKKKR</sequence>
<accession>A0A5J4UQQ6</accession>
<evidence type="ECO:0000313" key="1">
    <source>
        <dbReference type="EMBL" id="KAA6372749.1"/>
    </source>
</evidence>
<evidence type="ECO:0000313" key="2">
    <source>
        <dbReference type="Proteomes" id="UP000324800"/>
    </source>
</evidence>
<gene>
    <name evidence="1" type="ORF">EZS28_031724</name>
</gene>
<protein>
    <submittedName>
        <fullName evidence="1">Uncharacterized protein</fullName>
    </submittedName>
</protein>